<evidence type="ECO:0000313" key="3">
    <source>
        <dbReference type="Proteomes" id="UP000250235"/>
    </source>
</evidence>
<feature type="domain" description="Reverse transcriptase Ty1/copia-type" evidence="1">
    <location>
        <begin position="4"/>
        <end position="116"/>
    </location>
</feature>
<evidence type="ECO:0000313" key="2">
    <source>
        <dbReference type="EMBL" id="KZV17087.1"/>
    </source>
</evidence>
<dbReference type="EMBL" id="KV018463">
    <property type="protein sequence ID" value="KZV17087.1"/>
    <property type="molecule type" value="Genomic_DNA"/>
</dbReference>
<reference evidence="2 3" key="1">
    <citation type="journal article" date="2015" name="Proc. Natl. Acad. Sci. U.S.A.">
        <title>The resurrection genome of Boea hygrometrica: A blueprint for survival of dehydration.</title>
        <authorList>
            <person name="Xiao L."/>
            <person name="Yang G."/>
            <person name="Zhang L."/>
            <person name="Yang X."/>
            <person name="Zhao S."/>
            <person name="Ji Z."/>
            <person name="Zhou Q."/>
            <person name="Hu M."/>
            <person name="Wang Y."/>
            <person name="Chen M."/>
            <person name="Xu Y."/>
            <person name="Jin H."/>
            <person name="Xiao X."/>
            <person name="Hu G."/>
            <person name="Bao F."/>
            <person name="Hu Y."/>
            <person name="Wan P."/>
            <person name="Li L."/>
            <person name="Deng X."/>
            <person name="Kuang T."/>
            <person name="Xiang C."/>
            <person name="Zhu J.K."/>
            <person name="Oliver M.J."/>
            <person name="He Y."/>
        </authorList>
    </citation>
    <scope>NUCLEOTIDE SEQUENCE [LARGE SCALE GENOMIC DNA]</scope>
    <source>
        <strain evidence="3">cv. XS01</strain>
    </source>
</reference>
<dbReference type="AlphaFoldDB" id="A0A2Z7A6E2"/>
<accession>A0A2Z7A6E2</accession>
<evidence type="ECO:0000259" key="1">
    <source>
        <dbReference type="Pfam" id="PF07727"/>
    </source>
</evidence>
<name>A0A2Z7A6E2_9LAMI</name>
<organism evidence="2 3">
    <name type="scientific">Dorcoceras hygrometricum</name>
    <dbReference type="NCBI Taxonomy" id="472368"/>
    <lineage>
        <taxon>Eukaryota</taxon>
        <taxon>Viridiplantae</taxon>
        <taxon>Streptophyta</taxon>
        <taxon>Embryophyta</taxon>
        <taxon>Tracheophyta</taxon>
        <taxon>Spermatophyta</taxon>
        <taxon>Magnoliopsida</taxon>
        <taxon>eudicotyledons</taxon>
        <taxon>Gunneridae</taxon>
        <taxon>Pentapetalae</taxon>
        <taxon>asterids</taxon>
        <taxon>lamiids</taxon>
        <taxon>Lamiales</taxon>
        <taxon>Gesneriaceae</taxon>
        <taxon>Didymocarpoideae</taxon>
        <taxon>Trichosporeae</taxon>
        <taxon>Loxocarpinae</taxon>
        <taxon>Dorcoceras</taxon>
    </lineage>
</organism>
<keyword evidence="3" id="KW-1185">Reference proteome</keyword>
<dbReference type="InterPro" id="IPR013103">
    <property type="entry name" value="RVT_2"/>
</dbReference>
<dbReference type="Pfam" id="PF07727">
    <property type="entry name" value="RVT_2"/>
    <property type="match status" value="1"/>
</dbReference>
<gene>
    <name evidence="2" type="ORF">F511_24105</name>
</gene>
<proteinExistence type="predicted"/>
<dbReference type="OrthoDB" id="1692315at2759"/>
<protein>
    <recommendedName>
        <fullName evidence="1">Reverse transcriptase Ty1/copia-type domain-containing protein</fullName>
    </recommendedName>
</protein>
<dbReference type="Proteomes" id="UP000250235">
    <property type="component" value="Unassembled WGS sequence"/>
</dbReference>
<sequence>MELERMDVRTVFLHGNPDETIFMKQPEGFEVLGQESKACLLKKSLYDLKQSLRRWYKHFDNFRMDNSFSRSAYNSYVYFKRTTRGCNIPLLLHVDDILMACESMSEIMKLKDQLAMDSI</sequence>